<name>A0A7J9KEY0_9ROSI</name>
<protein>
    <submittedName>
        <fullName evidence="1">Uncharacterized protein</fullName>
    </submittedName>
</protein>
<dbReference type="InterPro" id="IPR004320">
    <property type="entry name" value="BPS1_pln"/>
</dbReference>
<evidence type="ECO:0000313" key="2">
    <source>
        <dbReference type="Proteomes" id="UP000593575"/>
    </source>
</evidence>
<reference evidence="1 2" key="1">
    <citation type="journal article" date="2019" name="Genome Biol. Evol.">
        <title>Insights into the evolution of the New World diploid cottons (Gossypium, subgenus Houzingenia) based on genome sequencing.</title>
        <authorList>
            <person name="Grover C.E."/>
            <person name="Arick M.A. 2nd"/>
            <person name="Thrash A."/>
            <person name="Conover J.L."/>
            <person name="Sanders W.S."/>
            <person name="Peterson D.G."/>
            <person name="Frelichowski J.E."/>
            <person name="Scheffler J.A."/>
            <person name="Scheffler B.E."/>
            <person name="Wendel J.F."/>
        </authorList>
    </citation>
    <scope>NUCLEOTIDE SEQUENCE [LARGE SCALE GENOMIC DNA]</scope>
    <source>
        <strain evidence="1">6</strain>
        <tissue evidence="1">Leaf</tissue>
    </source>
</reference>
<dbReference type="Pfam" id="PF03087">
    <property type="entry name" value="BPS1"/>
    <property type="match status" value="1"/>
</dbReference>
<dbReference type="GO" id="GO:0048367">
    <property type="term" value="P:shoot system development"/>
    <property type="evidence" value="ECO:0007669"/>
    <property type="project" value="InterPro"/>
</dbReference>
<dbReference type="PANTHER" id="PTHR33070">
    <property type="entry name" value="OS06G0725500 PROTEIN"/>
    <property type="match status" value="1"/>
</dbReference>
<dbReference type="EMBL" id="JABFAE010412360">
    <property type="protein sequence ID" value="MBA0845042.1"/>
    <property type="molecule type" value="Genomic_DNA"/>
</dbReference>
<dbReference type="PANTHER" id="PTHR33070:SF120">
    <property type="entry name" value="EXPRESSED PROTEIN"/>
    <property type="match status" value="1"/>
</dbReference>
<proteinExistence type="predicted"/>
<accession>A0A7J9KEY0</accession>
<dbReference type="AlphaFoldDB" id="A0A7J9KEY0"/>
<keyword evidence="2" id="KW-1185">Reference proteome</keyword>
<comment type="caution">
    <text evidence="1">The sequence shown here is derived from an EMBL/GenBank/DDBJ whole genome shotgun (WGS) entry which is preliminary data.</text>
</comment>
<dbReference type="Proteomes" id="UP000593575">
    <property type="component" value="Unassembled WGS sequence"/>
</dbReference>
<dbReference type="GO" id="GO:0048364">
    <property type="term" value="P:root development"/>
    <property type="evidence" value="ECO:0007669"/>
    <property type="project" value="InterPro"/>
</dbReference>
<sequence length="198" mass="22208">SYELVDNLLQPPLRQKSLAQQYNEKQINKLLNGSPKLLGVCGAANDALLQAKEDTQQLQSILRRRRGDEAGFTYEAKEYFASSKKAKKLRNKSLKACKCGFALLENDVETAFSMLREVQGVAFTVFESLFINGTEMESKSTNWSLLSKLMSSKRITHEGEATETNEFEKVDAVLCTLIGNKTRKSCKMSIDDAKHSRS</sequence>
<gene>
    <name evidence="1" type="ORF">Goarm_022228</name>
</gene>
<evidence type="ECO:0000313" key="1">
    <source>
        <dbReference type="EMBL" id="MBA0845042.1"/>
    </source>
</evidence>
<feature type="non-terminal residue" evidence="1">
    <location>
        <position position="1"/>
    </location>
</feature>
<organism evidence="1 2">
    <name type="scientific">Gossypium armourianum</name>
    <dbReference type="NCBI Taxonomy" id="34283"/>
    <lineage>
        <taxon>Eukaryota</taxon>
        <taxon>Viridiplantae</taxon>
        <taxon>Streptophyta</taxon>
        <taxon>Embryophyta</taxon>
        <taxon>Tracheophyta</taxon>
        <taxon>Spermatophyta</taxon>
        <taxon>Magnoliopsida</taxon>
        <taxon>eudicotyledons</taxon>
        <taxon>Gunneridae</taxon>
        <taxon>Pentapetalae</taxon>
        <taxon>rosids</taxon>
        <taxon>malvids</taxon>
        <taxon>Malvales</taxon>
        <taxon>Malvaceae</taxon>
        <taxon>Malvoideae</taxon>
        <taxon>Gossypium</taxon>
    </lineage>
</organism>